<dbReference type="AlphaFoldDB" id="A0A9W6Y5U1"/>
<evidence type="ECO:0000313" key="2">
    <source>
        <dbReference type="Proteomes" id="UP001165121"/>
    </source>
</evidence>
<proteinExistence type="predicted"/>
<accession>A0A9W6Y5U1</accession>
<reference evidence="1" key="1">
    <citation type="submission" date="2023-04" db="EMBL/GenBank/DDBJ databases">
        <title>Phytophthora fragariaefolia NBRC 109709.</title>
        <authorList>
            <person name="Ichikawa N."/>
            <person name="Sato H."/>
            <person name="Tonouchi N."/>
        </authorList>
    </citation>
    <scope>NUCLEOTIDE SEQUENCE</scope>
    <source>
        <strain evidence="1">NBRC 109709</strain>
    </source>
</reference>
<organism evidence="1 2">
    <name type="scientific">Phytophthora fragariaefolia</name>
    <dbReference type="NCBI Taxonomy" id="1490495"/>
    <lineage>
        <taxon>Eukaryota</taxon>
        <taxon>Sar</taxon>
        <taxon>Stramenopiles</taxon>
        <taxon>Oomycota</taxon>
        <taxon>Peronosporomycetes</taxon>
        <taxon>Peronosporales</taxon>
        <taxon>Peronosporaceae</taxon>
        <taxon>Phytophthora</taxon>
    </lineage>
</organism>
<dbReference type="OrthoDB" id="126439at2759"/>
<dbReference type="Proteomes" id="UP001165121">
    <property type="component" value="Unassembled WGS sequence"/>
</dbReference>
<name>A0A9W6Y5U1_9STRA</name>
<comment type="caution">
    <text evidence="1">The sequence shown here is derived from an EMBL/GenBank/DDBJ whole genome shotgun (WGS) entry which is preliminary data.</text>
</comment>
<dbReference type="EMBL" id="BSXT01003449">
    <property type="protein sequence ID" value="GMF54113.1"/>
    <property type="molecule type" value="Genomic_DNA"/>
</dbReference>
<protein>
    <submittedName>
        <fullName evidence="1">Unnamed protein product</fullName>
    </submittedName>
</protein>
<sequence length="126" mass="13745">MGENNSIRRPILGEEHSTVVESELDEEFDKFVQIPSNRRISPQQNQELLQEITEGEARQAIAALNRHKAAGPDGLNSDFFKDAEGVLAPSMTTIGNELLDGGEPPPSFLDALSIPLLKKGYSTNAN</sequence>
<gene>
    <name evidence="1" type="ORF">Pfra01_002249100</name>
</gene>
<evidence type="ECO:0000313" key="1">
    <source>
        <dbReference type="EMBL" id="GMF54113.1"/>
    </source>
</evidence>
<keyword evidence="2" id="KW-1185">Reference proteome</keyword>